<evidence type="ECO:0000313" key="2">
    <source>
        <dbReference type="Proteomes" id="UP000886523"/>
    </source>
</evidence>
<organism evidence="1 2">
    <name type="scientific">Hydnum rufescens UP504</name>
    <dbReference type="NCBI Taxonomy" id="1448309"/>
    <lineage>
        <taxon>Eukaryota</taxon>
        <taxon>Fungi</taxon>
        <taxon>Dikarya</taxon>
        <taxon>Basidiomycota</taxon>
        <taxon>Agaricomycotina</taxon>
        <taxon>Agaricomycetes</taxon>
        <taxon>Cantharellales</taxon>
        <taxon>Hydnaceae</taxon>
        <taxon>Hydnum</taxon>
    </lineage>
</organism>
<keyword evidence="2" id="KW-1185">Reference proteome</keyword>
<name>A0A9P6B607_9AGAM</name>
<reference evidence="1" key="1">
    <citation type="journal article" date="2020" name="Nat. Commun.">
        <title>Large-scale genome sequencing of mycorrhizal fungi provides insights into the early evolution of symbiotic traits.</title>
        <authorList>
            <person name="Miyauchi S."/>
            <person name="Kiss E."/>
            <person name="Kuo A."/>
            <person name="Drula E."/>
            <person name="Kohler A."/>
            <person name="Sanchez-Garcia M."/>
            <person name="Morin E."/>
            <person name="Andreopoulos B."/>
            <person name="Barry K.W."/>
            <person name="Bonito G."/>
            <person name="Buee M."/>
            <person name="Carver A."/>
            <person name="Chen C."/>
            <person name="Cichocki N."/>
            <person name="Clum A."/>
            <person name="Culley D."/>
            <person name="Crous P.W."/>
            <person name="Fauchery L."/>
            <person name="Girlanda M."/>
            <person name="Hayes R.D."/>
            <person name="Keri Z."/>
            <person name="LaButti K."/>
            <person name="Lipzen A."/>
            <person name="Lombard V."/>
            <person name="Magnuson J."/>
            <person name="Maillard F."/>
            <person name="Murat C."/>
            <person name="Nolan M."/>
            <person name="Ohm R.A."/>
            <person name="Pangilinan J."/>
            <person name="Pereira M.F."/>
            <person name="Perotto S."/>
            <person name="Peter M."/>
            <person name="Pfister S."/>
            <person name="Riley R."/>
            <person name="Sitrit Y."/>
            <person name="Stielow J.B."/>
            <person name="Szollosi G."/>
            <person name="Zifcakova L."/>
            <person name="Stursova M."/>
            <person name="Spatafora J.W."/>
            <person name="Tedersoo L."/>
            <person name="Vaario L.M."/>
            <person name="Yamada A."/>
            <person name="Yan M."/>
            <person name="Wang P."/>
            <person name="Xu J."/>
            <person name="Bruns T."/>
            <person name="Baldrian P."/>
            <person name="Vilgalys R."/>
            <person name="Dunand C."/>
            <person name="Henrissat B."/>
            <person name="Grigoriev I.V."/>
            <person name="Hibbett D."/>
            <person name="Nagy L.G."/>
            <person name="Martin F.M."/>
        </authorList>
    </citation>
    <scope>NUCLEOTIDE SEQUENCE</scope>
    <source>
        <strain evidence="1">UP504</strain>
    </source>
</reference>
<evidence type="ECO:0000313" key="1">
    <source>
        <dbReference type="EMBL" id="KAF9518159.1"/>
    </source>
</evidence>
<dbReference type="EMBL" id="MU128927">
    <property type="protein sequence ID" value="KAF9518159.1"/>
    <property type="molecule type" value="Genomic_DNA"/>
</dbReference>
<gene>
    <name evidence="1" type="ORF">BS47DRAFT_1359179</name>
</gene>
<protein>
    <submittedName>
        <fullName evidence="1">Uncharacterized protein</fullName>
    </submittedName>
</protein>
<sequence length="146" mass="15739">MTVGTIGSSIAIVACSRGGVFFMWDGGGAQARGFHGSGSLIGVCRGDLDIWLMAHDIIKTSTIVLLVCAREFGLSLWYPLLLGIYQSMWAQLVVLGFCVRGFGYPAHISGSCEGAHVYGLYSRGISTVKESVEMGSYRLWHMSHAT</sequence>
<dbReference type="AlphaFoldDB" id="A0A9P6B607"/>
<proteinExistence type="predicted"/>
<dbReference type="Proteomes" id="UP000886523">
    <property type="component" value="Unassembled WGS sequence"/>
</dbReference>
<accession>A0A9P6B607</accession>
<comment type="caution">
    <text evidence="1">The sequence shown here is derived from an EMBL/GenBank/DDBJ whole genome shotgun (WGS) entry which is preliminary data.</text>
</comment>